<comment type="caution">
    <text evidence="1">The sequence shown here is derived from an EMBL/GenBank/DDBJ whole genome shotgun (WGS) entry which is preliminary data.</text>
</comment>
<protein>
    <submittedName>
        <fullName evidence="1">Uncharacterized protein</fullName>
    </submittedName>
</protein>
<dbReference type="EMBL" id="VXRG01000100">
    <property type="protein sequence ID" value="MXY94122.1"/>
    <property type="molecule type" value="Genomic_DNA"/>
</dbReference>
<gene>
    <name evidence="1" type="ORF">F4Y42_11830</name>
</gene>
<proteinExistence type="predicted"/>
<dbReference type="AlphaFoldDB" id="A0A6B0YWJ0"/>
<organism evidence="1">
    <name type="scientific">Caldilineaceae bacterium SB0664_bin_27</name>
    <dbReference type="NCBI Taxonomy" id="2605260"/>
    <lineage>
        <taxon>Bacteria</taxon>
        <taxon>Bacillati</taxon>
        <taxon>Chloroflexota</taxon>
        <taxon>Caldilineae</taxon>
        <taxon>Caldilineales</taxon>
        <taxon>Caldilineaceae</taxon>
    </lineage>
</organism>
<sequence>MNVRAYDLPFRAVWVRRKDSIDLRLSRSTPERDNWTNADIVAHVSAFRLVGVSVKDHKRLGLGRWLRANGNEIPYTASEPMPSDTVTYDEAGQIAYFSVWPQLSEDADARFYERRGKIFLKRNGGIARIRFPVLNKRGRAGVLGTAAALLATR</sequence>
<accession>A0A6B0YWJ0</accession>
<name>A0A6B0YWJ0_9CHLR</name>
<evidence type="ECO:0000313" key="1">
    <source>
        <dbReference type="EMBL" id="MXY94122.1"/>
    </source>
</evidence>
<reference evidence="1" key="1">
    <citation type="submission" date="2019-09" db="EMBL/GenBank/DDBJ databases">
        <title>Characterisation of the sponge microbiome using genome-centric metagenomics.</title>
        <authorList>
            <person name="Engelberts J.P."/>
            <person name="Robbins S.J."/>
            <person name="De Goeij J.M."/>
            <person name="Aranda M."/>
            <person name="Bell S.C."/>
            <person name="Webster N.S."/>
        </authorList>
    </citation>
    <scope>NUCLEOTIDE SEQUENCE</scope>
    <source>
        <strain evidence="1">SB0664_bin_27</strain>
    </source>
</reference>